<feature type="transmembrane region" description="Helical" evidence="9">
    <location>
        <begin position="81"/>
        <end position="104"/>
    </location>
</feature>
<organism evidence="10 11">
    <name type="scientific">Rothia aeria</name>
    <dbReference type="NCBI Taxonomy" id="172042"/>
    <lineage>
        <taxon>Bacteria</taxon>
        <taxon>Bacillati</taxon>
        <taxon>Actinomycetota</taxon>
        <taxon>Actinomycetes</taxon>
        <taxon>Micrococcales</taxon>
        <taxon>Micrococcaceae</taxon>
        <taxon>Rothia</taxon>
    </lineage>
</organism>
<gene>
    <name evidence="10" type="ORF">NCTC10207_00944</name>
</gene>
<proteinExistence type="inferred from homology"/>
<evidence type="ECO:0000256" key="9">
    <source>
        <dbReference type="SAM" id="Phobius"/>
    </source>
</evidence>
<feature type="transmembrane region" description="Helical" evidence="9">
    <location>
        <begin position="486"/>
        <end position="505"/>
    </location>
</feature>
<keyword evidence="5 9" id="KW-1133">Transmembrane helix</keyword>
<evidence type="ECO:0000256" key="7">
    <source>
        <dbReference type="ARBA" id="ARBA00043987"/>
    </source>
</evidence>
<feature type="transmembrane region" description="Helical" evidence="9">
    <location>
        <begin position="419"/>
        <end position="444"/>
    </location>
</feature>
<dbReference type="Pfam" id="PF26314">
    <property type="entry name" value="MptA_B_family"/>
    <property type="match status" value="1"/>
</dbReference>
<evidence type="ECO:0000256" key="1">
    <source>
        <dbReference type="ARBA" id="ARBA00004141"/>
    </source>
</evidence>
<evidence type="ECO:0000256" key="8">
    <source>
        <dbReference type="SAM" id="MobiDB-lite"/>
    </source>
</evidence>
<comment type="similarity">
    <text evidence="7">Belongs to the MptA/B family.</text>
</comment>
<feature type="transmembrane region" description="Helical" evidence="9">
    <location>
        <begin position="245"/>
        <end position="272"/>
    </location>
</feature>
<evidence type="ECO:0000256" key="3">
    <source>
        <dbReference type="ARBA" id="ARBA00022679"/>
    </source>
</evidence>
<evidence type="ECO:0000256" key="6">
    <source>
        <dbReference type="ARBA" id="ARBA00023136"/>
    </source>
</evidence>
<feature type="transmembrane region" description="Helical" evidence="9">
    <location>
        <begin position="358"/>
        <end position="377"/>
    </location>
</feature>
<feature type="transmembrane region" description="Helical" evidence="9">
    <location>
        <begin position="456"/>
        <end position="480"/>
    </location>
</feature>
<keyword evidence="3" id="KW-0808">Transferase</keyword>
<feature type="transmembrane region" description="Helical" evidence="9">
    <location>
        <begin position="389"/>
        <end position="407"/>
    </location>
</feature>
<dbReference type="GO" id="GO:0016757">
    <property type="term" value="F:glycosyltransferase activity"/>
    <property type="evidence" value="ECO:0007669"/>
    <property type="project" value="UniProtKB-KW"/>
</dbReference>
<keyword evidence="4 9" id="KW-0812">Transmembrane</keyword>
<comment type="subcellular location">
    <subcellularLocation>
        <location evidence="1">Membrane</location>
        <topology evidence="1">Multi-pass membrane protein</topology>
    </subcellularLocation>
</comment>
<feature type="transmembrane region" description="Helical" evidence="9">
    <location>
        <begin position="116"/>
        <end position="135"/>
    </location>
</feature>
<feature type="compositionally biased region" description="Polar residues" evidence="8">
    <location>
        <begin position="576"/>
        <end position="594"/>
    </location>
</feature>
<dbReference type="RefSeq" id="WP_126499925.1">
    <property type="nucleotide sequence ID" value="NZ_LR134479.1"/>
</dbReference>
<dbReference type="EMBL" id="LR134479">
    <property type="protein sequence ID" value="VEI22852.1"/>
    <property type="molecule type" value="Genomic_DNA"/>
</dbReference>
<dbReference type="GO" id="GO:0016020">
    <property type="term" value="C:membrane"/>
    <property type="evidence" value="ECO:0007669"/>
    <property type="project" value="UniProtKB-SubCell"/>
</dbReference>
<reference evidence="10 11" key="1">
    <citation type="submission" date="2018-12" db="EMBL/GenBank/DDBJ databases">
        <authorList>
            <consortium name="Pathogen Informatics"/>
        </authorList>
    </citation>
    <scope>NUCLEOTIDE SEQUENCE [LARGE SCALE GENOMIC DNA]</scope>
    <source>
        <strain evidence="10 11">NCTC10207</strain>
    </source>
</reference>
<feature type="region of interest" description="Disordered" evidence="8">
    <location>
        <begin position="551"/>
        <end position="594"/>
    </location>
</feature>
<protein>
    <submittedName>
        <fullName evidence="10">Carotene biosynthesis associated membrane protein</fullName>
    </submittedName>
</protein>
<dbReference type="NCBIfam" id="NF038066">
    <property type="entry name" value="MptB"/>
    <property type="match status" value="1"/>
</dbReference>
<dbReference type="Proteomes" id="UP000282386">
    <property type="component" value="Chromosome"/>
</dbReference>
<evidence type="ECO:0000313" key="10">
    <source>
        <dbReference type="EMBL" id="VEI22852.1"/>
    </source>
</evidence>
<evidence type="ECO:0000256" key="2">
    <source>
        <dbReference type="ARBA" id="ARBA00022676"/>
    </source>
</evidence>
<feature type="transmembrane region" description="Helical" evidence="9">
    <location>
        <begin position="320"/>
        <end position="346"/>
    </location>
</feature>
<dbReference type="AlphaFoldDB" id="A0A7Z9A2G8"/>
<name>A0A7Z9A2G8_9MICC</name>
<keyword evidence="2" id="KW-0328">Glycosyltransferase</keyword>
<feature type="transmembrane region" description="Helical" evidence="9">
    <location>
        <begin position="278"/>
        <end position="308"/>
    </location>
</feature>
<evidence type="ECO:0000256" key="5">
    <source>
        <dbReference type="ARBA" id="ARBA00022989"/>
    </source>
</evidence>
<accession>A0A7Z9A2G8</accession>
<sequence length="594" mass="66571">MSRTKRTQRGRRTELSEHQTLETRLEHYRREGKEHRMRTLMWGTVGSIMIMLGSYGSGWLADSSDFWRSSIIRTIRYDPSWIIACVVLVAAGGMIMCREWLRIYQKVGTDASSRRWIYAVIACWSTPQLFAFTLFSRDMFSYYGQGQVIANGLDPYKHGVSEITNFFQNGADPLWAQSPPPYGPVFIKIEQFIVWVADGNIDAALFMFRLVSALSFLGIMYYAVGLAGEHGYSRTRTLWQVGANPLFIASFVSSGHNDSMMTLFMVASLYIAKRHRTFWGGMTAVTVLALGVAVKPLALVVLPFVGLLWAGEYASWPRRFVYWALSLVVLFTEMWLMGAVTGLGFGWVSALSTTAGQFIWFTPLGLVIGAVVTAPGVSPETADHYKHIIEYIGKGLGMAGAILFAFFGRDREIVRRAGLAIIVMLVLSPMIQPWYLLWALPMIAATGIRTNFQLMWYFATTVFFMALSVSDQLAISPYLLDFDKHMAQLIAGLVCLGYVLYLLLLDPGTHALTRNTLMPKMLLAHIPRWSMRTRMNLKRAKAEYAAAKLLRSEQKKQRAAKTPSASQQAHKADASGKQQEGQTDTSVHNNNSGE</sequence>
<feature type="transmembrane region" description="Helical" evidence="9">
    <location>
        <begin position="203"/>
        <end position="224"/>
    </location>
</feature>
<evidence type="ECO:0000256" key="4">
    <source>
        <dbReference type="ARBA" id="ARBA00022692"/>
    </source>
</evidence>
<dbReference type="InterPro" id="IPR049829">
    <property type="entry name" value="MptA/B-like"/>
</dbReference>
<feature type="transmembrane region" description="Helical" evidence="9">
    <location>
        <begin position="39"/>
        <end position="61"/>
    </location>
</feature>
<keyword evidence="6 9" id="KW-0472">Membrane</keyword>
<evidence type="ECO:0000313" key="11">
    <source>
        <dbReference type="Proteomes" id="UP000282386"/>
    </source>
</evidence>